<dbReference type="EMBL" id="JXKC01000002">
    <property type="protein sequence ID" value="PCS20085.1"/>
    <property type="molecule type" value="Genomic_DNA"/>
</dbReference>
<name>A0A2A5SW17_LACLC</name>
<protein>
    <submittedName>
        <fullName evidence="2">Integral membrane protein</fullName>
    </submittedName>
</protein>
<proteinExistence type="predicted"/>
<sequence>MTILSAVLAGFGLLRFCYIFVSNLLNTLGETMRDKLIFGLSIIWIIAFSVTLTIFLAIPLFFGEIFWYRLTDLVQMSVGKIWHNFFILMNYLINPLENKLSMPDFPSSASGLHHFAEVKNLFMLVFFLTIILIPIFIRFIKENLSLVFHNAIRVVMIFPLAIGIIAWLIGFDQFFVAFHEVLFRDNSWLFDPATDPIISVLPEQFFMHTFLIFLLVYELSFFIIYRRGTFFFNKKC</sequence>
<comment type="caution">
    <text evidence="2">The sequence shown here is derived from an EMBL/GenBank/DDBJ whole genome shotgun (WGS) entry which is preliminary data.</text>
</comment>
<evidence type="ECO:0000256" key="1">
    <source>
        <dbReference type="SAM" id="Phobius"/>
    </source>
</evidence>
<keyword evidence="1" id="KW-0472">Membrane</keyword>
<evidence type="ECO:0000313" key="2">
    <source>
        <dbReference type="EMBL" id="PCS20085.1"/>
    </source>
</evidence>
<dbReference type="AlphaFoldDB" id="A0A2A5SW17"/>
<accession>A0A2A5SW17</accession>
<evidence type="ECO:0000313" key="3">
    <source>
        <dbReference type="Proteomes" id="UP000218711"/>
    </source>
</evidence>
<keyword evidence="1" id="KW-0812">Transmembrane</keyword>
<keyword evidence="1" id="KW-1133">Transmembrane helix</keyword>
<dbReference type="Pfam" id="PF07314">
    <property type="entry name" value="Lit"/>
    <property type="match status" value="1"/>
</dbReference>
<feature type="transmembrane region" description="Helical" evidence="1">
    <location>
        <begin position="152"/>
        <end position="170"/>
    </location>
</feature>
<feature type="transmembrane region" description="Helical" evidence="1">
    <location>
        <begin position="205"/>
        <end position="225"/>
    </location>
</feature>
<gene>
    <name evidence="2" type="ORF">RU92_GL001603</name>
</gene>
<feature type="transmembrane region" description="Helical" evidence="1">
    <location>
        <begin position="6"/>
        <end position="25"/>
    </location>
</feature>
<feature type="transmembrane region" description="Helical" evidence="1">
    <location>
        <begin position="37"/>
        <end position="62"/>
    </location>
</feature>
<feature type="transmembrane region" description="Helical" evidence="1">
    <location>
        <begin position="121"/>
        <end position="140"/>
    </location>
</feature>
<dbReference type="NCBIfam" id="TIGR01906">
    <property type="entry name" value="integ_TIGR01906"/>
    <property type="match status" value="1"/>
</dbReference>
<dbReference type="InterPro" id="IPR010178">
    <property type="entry name" value="Lit"/>
</dbReference>
<organism evidence="2 3">
    <name type="scientific">Lactococcus cremoris subsp. tructae</name>
    <dbReference type="NCBI Taxonomy" id="542833"/>
    <lineage>
        <taxon>Bacteria</taxon>
        <taxon>Bacillati</taxon>
        <taxon>Bacillota</taxon>
        <taxon>Bacilli</taxon>
        <taxon>Lactobacillales</taxon>
        <taxon>Streptococcaceae</taxon>
        <taxon>Lactococcus</taxon>
    </lineage>
</organism>
<dbReference type="Proteomes" id="UP000218711">
    <property type="component" value="Unassembled WGS sequence"/>
</dbReference>
<reference evidence="2 3" key="1">
    <citation type="submission" date="2014-12" db="EMBL/GenBank/DDBJ databases">
        <title>Draft genome sequences of 10 type strains of Lactococcus.</title>
        <authorList>
            <person name="Sun Z."/>
            <person name="Zhong Z."/>
            <person name="Liu W."/>
            <person name="Zhang W."/>
            <person name="Zhang H."/>
        </authorList>
    </citation>
    <scope>NUCLEOTIDE SEQUENCE [LARGE SCALE GENOMIC DNA]</scope>
    <source>
        <strain evidence="2 3">DSM 21502</strain>
    </source>
</reference>